<dbReference type="GO" id="GO:0055085">
    <property type="term" value="P:transmembrane transport"/>
    <property type="evidence" value="ECO:0007669"/>
    <property type="project" value="InterPro"/>
</dbReference>
<feature type="transmembrane region" description="Helical" evidence="7">
    <location>
        <begin position="93"/>
        <end position="116"/>
    </location>
</feature>
<dbReference type="PANTHER" id="PTHR32243">
    <property type="entry name" value="MALTOSE TRANSPORT SYSTEM PERMEASE-RELATED"/>
    <property type="match status" value="1"/>
</dbReference>
<dbReference type="CDD" id="cd06261">
    <property type="entry name" value="TM_PBP2"/>
    <property type="match status" value="1"/>
</dbReference>
<feature type="transmembrane region" description="Helical" evidence="7">
    <location>
        <begin position="225"/>
        <end position="246"/>
    </location>
</feature>
<dbReference type="STRING" id="1705562.AMS69_02110"/>
<protein>
    <submittedName>
        <fullName evidence="10">ABC transporter permease subunit</fullName>
    </submittedName>
    <submittedName>
        <fullName evidence="9">Sugar ABC transporter permease</fullName>
    </submittedName>
</protein>
<dbReference type="Gene3D" id="1.10.3720.10">
    <property type="entry name" value="MetI-like"/>
    <property type="match status" value="1"/>
</dbReference>
<organism evidence="9 11">
    <name type="scientific">Haloarcula rubripromontorii</name>
    <dbReference type="NCBI Taxonomy" id="1705562"/>
    <lineage>
        <taxon>Archaea</taxon>
        <taxon>Methanobacteriati</taxon>
        <taxon>Methanobacteriota</taxon>
        <taxon>Stenosarchaea group</taxon>
        <taxon>Halobacteria</taxon>
        <taxon>Halobacteriales</taxon>
        <taxon>Haloarculaceae</taxon>
        <taxon>Haloarcula</taxon>
    </lineage>
</organism>
<keyword evidence="6 7" id="KW-0472">Membrane</keyword>
<comment type="subcellular location">
    <subcellularLocation>
        <location evidence="1 7">Cell membrane</location>
        <topology evidence="1 7">Multi-pass membrane protein</topology>
    </subcellularLocation>
</comment>
<evidence type="ECO:0000256" key="7">
    <source>
        <dbReference type="RuleBase" id="RU363032"/>
    </source>
</evidence>
<evidence type="ECO:0000313" key="11">
    <source>
        <dbReference type="Proteomes" id="UP000037729"/>
    </source>
</evidence>
<proteinExistence type="inferred from homology"/>
<dbReference type="SUPFAM" id="SSF161098">
    <property type="entry name" value="MetI-like"/>
    <property type="match status" value="1"/>
</dbReference>
<evidence type="ECO:0000259" key="8">
    <source>
        <dbReference type="PROSITE" id="PS50928"/>
    </source>
</evidence>
<dbReference type="EMBL" id="WOWB01000001">
    <property type="protein sequence ID" value="NLV07627.1"/>
    <property type="molecule type" value="Genomic_DNA"/>
</dbReference>
<dbReference type="RefSeq" id="WP_053966444.1">
    <property type="nucleotide sequence ID" value="NZ_JAWJXX010000009.1"/>
</dbReference>
<dbReference type="Proteomes" id="UP000037729">
    <property type="component" value="Unassembled WGS sequence"/>
</dbReference>
<reference evidence="10" key="2">
    <citation type="submission" date="2019-12" db="EMBL/GenBank/DDBJ databases">
        <title>The whole-genome sequencing of Haloarcula japonica strain pws8.</title>
        <authorList>
            <person name="Verma D.K."/>
            <person name="Gopal K."/>
            <person name="Prasad E.S."/>
        </authorList>
    </citation>
    <scope>NUCLEOTIDE SEQUENCE</scope>
    <source>
        <strain evidence="10">Pws8</strain>
    </source>
</reference>
<feature type="transmembrane region" description="Helical" evidence="7">
    <location>
        <begin position="169"/>
        <end position="187"/>
    </location>
</feature>
<dbReference type="AlphaFoldDB" id="A0A0N0BPZ9"/>
<keyword evidence="11" id="KW-1185">Reference proteome</keyword>
<feature type="transmembrane region" description="Helical" evidence="7">
    <location>
        <begin position="128"/>
        <end position="149"/>
    </location>
</feature>
<evidence type="ECO:0000256" key="5">
    <source>
        <dbReference type="ARBA" id="ARBA00022989"/>
    </source>
</evidence>
<name>A0A0N0BPZ9_9EURY</name>
<evidence type="ECO:0000256" key="1">
    <source>
        <dbReference type="ARBA" id="ARBA00004651"/>
    </source>
</evidence>
<keyword evidence="3" id="KW-1003">Cell membrane</keyword>
<evidence type="ECO:0000313" key="10">
    <source>
        <dbReference type="EMBL" id="NLV07627.1"/>
    </source>
</evidence>
<evidence type="ECO:0000256" key="2">
    <source>
        <dbReference type="ARBA" id="ARBA00022448"/>
    </source>
</evidence>
<accession>A0A0N0BPZ9</accession>
<dbReference type="PATRIC" id="fig|1705562.3.peg.1365"/>
<evidence type="ECO:0000256" key="3">
    <source>
        <dbReference type="ARBA" id="ARBA00022475"/>
    </source>
</evidence>
<dbReference type="InterPro" id="IPR000515">
    <property type="entry name" value="MetI-like"/>
</dbReference>
<dbReference type="InterPro" id="IPR050901">
    <property type="entry name" value="BP-dep_ABC_trans_perm"/>
</dbReference>
<dbReference type="GO" id="GO:0005886">
    <property type="term" value="C:plasma membrane"/>
    <property type="evidence" value="ECO:0007669"/>
    <property type="project" value="UniProtKB-SubCell"/>
</dbReference>
<gene>
    <name evidence="9" type="ORF">AMS69_02110</name>
    <name evidence="10" type="ORF">GOC83_15950</name>
</gene>
<dbReference type="Proteomes" id="UP000610611">
    <property type="component" value="Unassembled WGS sequence"/>
</dbReference>
<feature type="transmembrane region" description="Helical" evidence="7">
    <location>
        <begin position="31"/>
        <end position="53"/>
    </location>
</feature>
<keyword evidence="2 7" id="KW-0813">Transport</keyword>
<feature type="transmembrane region" description="Helical" evidence="7">
    <location>
        <begin position="270"/>
        <end position="291"/>
    </location>
</feature>
<keyword evidence="4 7" id="KW-0812">Transmembrane</keyword>
<dbReference type="EMBL" id="LIUF01000001">
    <property type="protein sequence ID" value="KOX94674.1"/>
    <property type="molecule type" value="Genomic_DNA"/>
</dbReference>
<evidence type="ECO:0000313" key="9">
    <source>
        <dbReference type="EMBL" id="KOX94674.1"/>
    </source>
</evidence>
<dbReference type="InterPro" id="IPR035906">
    <property type="entry name" value="MetI-like_sf"/>
</dbReference>
<dbReference type="PROSITE" id="PS50928">
    <property type="entry name" value="ABC_TM1"/>
    <property type="match status" value="1"/>
</dbReference>
<evidence type="ECO:0000256" key="4">
    <source>
        <dbReference type="ARBA" id="ARBA00022692"/>
    </source>
</evidence>
<sequence length="306" mass="34038">MSTKKSPLNRLRRSLGLETQNEWPSVARERLLAYGLLAVYVLVIWFPIYYIFITSLKPSSEVLSLPITFLPQDPTAQNYVDIFTNRPFDNYTINSMIVATTTTLICITLGTVTGYSFSRFDFMGNKSLLLSIVGARMIPPIALIVPFFQIMSNPPLVGGFTGSLYDTRLALILTYTFFNLPFAVWIMKNYFDGIPESLDEQARIDGCSRWEAFVKIILPMAKPGIAATAILAFIFSWNEFVFALVLTSSEQAQTLPIAVSLFVADDFVDWAHLAAGGMIAALPGILFGLFFQQYIVSGLTQGAVKE</sequence>
<reference evidence="9 11" key="1">
    <citation type="submission" date="2015-08" db="EMBL/GenBank/DDBJ databases">
        <title>Genomes of Isolates from Cabo Rojo, PR.</title>
        <authorList>
            <person name="Sanchez-Nieves R.L."/>
            <person name="Montalvo-Rodriguez R."/>
        </authorList>
    </citation>
    <scope>NUCLEOTIDE SEQUENCE [LARGE SCALE GENOMIC DNA]</scope>
    <source>
        <strain evidence="9 11">SL3</strain>
    </source>
</reference>
<comment type="caution">
    <text evidence="9">The sequence shown here is derived from an EMBL/GenBank/DDBJ whole genome shotgun (WGS) entry which is preliminary data.</text>
</comment>
<keyword evidence="5 7" id="KW-1133">Transmembrane helix</keyword>
<dbReference type="OrthoDB" id="57451at2157"/>
<evidence type="ECO:0000256" key="6">
    <source>
        <dbReference type="ARBA" id="ARBA00023136"/>
    </source>
</evidence>
<dbReference type="PANTHER" id="PTHR32243:SF18">
    <property type="entry name" value="INNER MEMBRANE ABC TRANSPORTER PERMEASE PROTEIN YCJP"/>
    <property type="match status" value="1"/>
</dbReference>
<feature type="domain" description="ABC transmembrane type-1" evidence="8">
    <location>
        <begin position="92"/>
        <end position="291"/>
    </location>
</feature>
<comment type="similarity">
    <text evidence="7">Belongs to the binding-protein-dependent transport system permease family.</text>
</comment>
<dbReference type="Pfam" id="PF00528">
    <property type="entry name" value="BPD_transp_1"/>
    <property type="match status" value="1"/>
</dbReference>